<evidence type="ECO:0000256" key="2">
    <source>
        <dbReference type="ARBA" id="ARBA00001933"/>
    </source>
</evidence>
<evidence type="ECO:0000259" key="9">
    <source>
        <dbReference type="Pfam" id="PF00291"/>
    </source>
</evidence>
<evidence type="ECO:0000313" key="11">
    <source>
        <dbReference type="Proteomes" id="UP000316083"/>
    </source>
</evidence>
<accession>A0A560B0C3</accession>
<keyword evidence="6" id="KW-0460">Magnesium</keyword>
<dbReference type="FunFam" id="3.40.50.1100:FF:000005">
    <property type="entry name" value="Threonine dehydratase catabolic"/>
    <property type="match status" value="1"/>
</dbReference>
<comment type="similarity">
    <text evidence="5">Belongs to the serine/threonine dehydratase family.</text>
</comment>
<keyword evidence="8 10" id="KW-0456">Lyase</keyword>
<protein>
    <submittedName>
        <fullName evidence="10">L-threonine ammonia-lyase</fullName>
    </submittedName>
</protein>
<evidence type="ECO:0000256" key="8">
    <source>
        <dbReference type="ARBA" id="ARBA00023239"/>
    </source>
</evidence>
<comment type="cofactor">
    <cofactor evidence="2">
        <name>pyridoxal 5'-phosphate</name>
        <dbReference type="ChEBI" id="CHEBI:597326"/>
    </cofactor>
</comment>
<evidence type="ECO:0000256" key="1">
    <source>
        <dbReference type="ARBA" id="ARBA00001913"/>
    </source>
</evidence>
<dbReference type="PANTHER" id="PTHR43050">
    <property type="entry name" value="SERINE / THREONINE RACEMASE FAMILY MEMBER"/>
    <property type="match status" value="1"/>
</dbReference>
<dbReference type="SUPFAM" id="SSF53686">
    <property type="entry name" value="Tryptophan synthase beta subunit-like PLP-dependent enzymes"/>
    <property type="match status" value="1"/>
</dbReference>
<dbReference type="GO" id="GO:0005524">
    <property type="term" value="F:ATP binding"/>
    <property type="evidence" value="ECO:0007669"/>
    <property type="project" value="TreeGrafter"/>
</dbReference>
<dbReference type="Proteomes" id="UP000316083">
    <property type="component" value="Unassembled WGS sequence"/>
</dbReference>
<dbReference type="Pfam" id="PF00291">
    <property type="entry name" value="PALP"/>
    <property type="match status" value="1"/>
</dbReference>
<proteinExistence type="inferred from homology"/>
<evidence type="ECO:0000256" key="7">
    <source>
        <dbReference type="ARBA" id="ARBA00022898"/>
    </source>
</evidence>
<reference evidence="10 11" key="1">
    <citation type="submission" date="2019-06" db="EMBL/GenBank/DDBJ databases">
        <title>Genomic Encyclopedia of Type Strains, Phase IV (KMG-V): Genome sequencing to study the core and pangenomes of soil and plant-associated prokaryotes.</title>
        <authorList>
            <person name="Whitman W."/>
        </authorList>
    </citation>
    <scope>NUCLEOTIDE SEQUENCE [LARGE SCALE GENOMIC DNA]</scope>
    <source>
        <strain evidence="10 11">BR 11796</strain>
    </source>
</reference>
<comment type="cofactor">
    <cofactor evidence="4">
        <name>Mg(2+)</name>
        <dbReference type="ChEBI" id="CHEBI:18420"/>
    </cofactor>
</comment>
<organism evidence="10 11">
    <name type="scientific">Azospirillum brasilense</name>
    <dbReference type="NCBI Taxonomy" id="192"/>
    <lineage>
        <taxon>Bacteria</taxon>
        <taxon>Pseudomonadati</taxon>
        <taxon>Pseudomonadota</taxon>
        <taxon>Alphaproteobacteria</taxon>
        <taxon>Rhodospirillales</taxon>
        <taxon>Azospirillaceae</taxon>
        <taxon>Azospirillum</taxon>
    </lineage>
</organism>
<dbReference type="GO" id="GO:0030378">
    <property type="term" value="F:serine racemase activity"/>
    <property type="evidence" value="ECO:0007669"/>
    <property type="project" value="TreeGrafter"/>
</dbReference>
<name>A0A560B0C3_AZOBR</name>
<dbReference type="PROSITE" id="PS00165">
    <property type="entry name" value="DEHYDRATASE_SER_THR"/>
    <property type="match status" value="1"/>
</dbReference>
<dbReference type="PANTHER" id="PTHR43050:SF1">
    <property type="entry name" value="SERINE RACEMASE"/>
    <property type="match status" value="1"/>
</dbReference>
<dbReference type="RefSeq" id="WP_145678292.1">
    <property type="nucleotide sequence ID" value="NZ_VITF01000009.1"/>
</dbReference>
<comment type="cofactor">
    <cofactor evidence="3">
        <name>Mn(2+)</name>
        <dbReference type="ChEBI" id="CHEBI:29035"/>
    </cofactor>
</comment>
<keyword evidence="7" id="KW-0663">Pyridoxal phosphate</keyword>
<comment type="cofactor">
    <cofactor evidence="1">
        <name>Ca(2+)</name>
        <dbReference type="ChEBI" id="CHEBI:29108"/>
    </cofactor>
</comment>
<dbReference type="AlphaFoldDB" id="A0A560B0C3"/>
<evidence type="ECO:0000256" key="6">
    <source>
        <dbReference type="ARBA" id="ARBA00022842"/>
    </source>
</evidence>
<dbReference type="GO" id="GO:0030170">
    <property type="term" value="F:pyridoxal phosphate binding"/>
    <property type="evidence" value="ECO:0007669"/>
    <property type="project" value="InterPro"/>
</dbReference>
<dbReference type="InterPro" id="IPR036052">
    <property type="entry name" value="TrpB-like_PALP_sf"/>
</dbReference>
<dbReference type="GO" id="GO:0070179">
    <property type="term" value="P:D-serine biosynthetic process"/>
    <property type="evidence" value="ECO:0007669"/>
    <property type="project" value="TreeGrafter"/>
</dbReference>
<dbReference type="InterPro" id="IPR001926">
    <property type="entry name" value="TrpB-like_PALP"/>
</dbReference>
<gene>
    <name evidence="10" type="ORF">FBZ82_109226</name>
</gene>
<evidence type="ECO:0000313" key="10">
    <source>
        <dbReference type="EMBL" id="TWA65969.1"/>
    </source>
</evidence>
<feature type="domain" description="Tryptophan synthase beta chain-like PALP" evidence="9">
    <location>
        <begin position="27"/>
        <end position="315"/>
    </location>
</feature>
<evidence type="ECO:0000256" key="5">
    <source>
        <dbReference type="ARBA" id="ARBA00010869"/>
    </source>
</evidence>
<sequence length="331" mass="33711">MSAPSSFAIGHQDIVEAAARLDGVAVRTPLLENALLNERIGGRVLLKPEVLQRSGSFKFRGAFNRLSQLTPAERRGGVVAWSSGNHAQGVAAAAALLGMPAVIVMPSDAPALKIANTRGYGAEVVLYDRWTESREAIATAIAEERGAATVPPYDHPQIMAGQGTVGLEIAAQAQAIGAVPDDVIAPCSGGGLMSGVATAVRHSFPDARLWAAEPAGFDDVARSLAAGERVENAAGQRSICDALLTPTPGALTFPVMKDLLSGSLAVTDAEVKAAMAYAFTVLKLVVEPGGAVGLAAVLTGKLPAAGRTVAVVLSGGNVDAATFTDALALSS</sequence>
<dbReference type="CDD" id="cd01562">
    <property type="entry name" value="Thr-dehyd"/>
    <property type="match status" value="1"/>
</dbReference>
<evidence type="ECO:0000256" key="3">
    <source>
        <dbReference type="ARBA" id="ARBA00001936"/>
    </source>
</evidence>
<dbReference type="InterPro" id="IPR000634">
    <property type="entry name" value="Ser/Thr_deHydtase_PyrdxlP-BS"/>
</dbReference>
<dbReference type="GO" id="GO:0003941">
    <property type="term" value="F:L-serine ammonia-lyase activity"/>
    <property type="evidence" value="ECO:0007669"/>
    <property type="project" value="TreeGrafter"/>
</dbReference>
<dbReference type="GO" id="GO:0018114">
    <property type="term" value="F:threonine racemase activity"/>
    <property type="evidence" value="ECO:0007669"/>
    <property type="project" value="TreeGrafter"/>
</dbReference>
<evidence type="ECO:0000256" key="4">
    <source>
        <dbReference type="ARBA" id="ARBA00001946"/>
    </source>
</evidence>
<dbReference type="GO" id="GO:0000287">
    <property type="term" value="F:magnesium ion binding"/>
    <property type="evidence" value="ECO:0007669"/>
    <property type="project" value="TreeGrafter"/>
</dbReference>
<dbReference type="Gene3D" id="3.40.50.1100">
    <property type="match status" value="2"/>
</dbReference>
<comment type="caution">
    <text evidence="10">The sequence shown here is derived from an EMBL/GenBank/DDBJ whole genome shotgun (WGS) entry which is preliminary data.</text>
</comment>
<dbReference type="EMBL" id="VITF01000009">
    <property type="protein sequence ID" value="TWA65969.1"/>
    <property type="molecule type" value="Genomic_DNA"/>
</dbReference>